<dbReference type="EMBL" id="QEFD01000101">
    <property type="protein sequence ID" value="PVU76401.1"/>
    <property type="molecule type" value="Genomic_DNA"/>
</dbReference>
<dbReference type="SMART" id="SM00382">
    <property type="entry name" value="AAA"/>
    <property type="match status" value="1"/>
</dbReference>
<dbReference type="SUPFAM" id="SSF52540">
    <property type="entry name" value="P-loop containing nucleoside triphosphate hydrolases"/>
    <property type="match status" value="1"/>
</dbReference>
<name>A0A2T9X8N2_9CREN</name>
<dbReference type="PROSITE" id="PS50893">
    <property type="entry name" value="ABC_TRANSPORTER_2"/>
    <property type="match status" value="1"/>
</dbReference>
<evidence type="ECO:0000256" key="1">
    <source>
        <dbReference type="ARBA" id="ARBA00022448"/>
    </source>
</evidence>
<evidence type="ECO:0000259" key="4">
    <source>
        <dbReference type="PROSITE" id="PS50893"/>
    </source>
</evidence>
<comment type="caution">
    <text evidence="5">The sequence shown here is derived from an EMBL/GenBank/DDBJ whole genome shotgun (WGS) entry which is preliminary data.</text>
</comment>
<evidence type="ECO:0000256" key="2">
    <source>
        <dbReference type="ARBA" id="ARBA00022741"/>
    </source>
</evidence>
<evidence type="ECO:0000313" key="6">
    <source>
        <dbReference type="Proteomes" id="UP000245638"/>
    </source>
</evidence>
<dbReference type="CDD" id="cd03230">
    <property type="entry name" value="ABC_DR_subfamily_A"/>
    <property type="match status" value="1"/>
</dbReference>
<organism evidence="5 6">
    <name type="scientific">Acidianus hospitalis</name>
    <dbReference type="NCBI Taxonomy" id="563177"/>
    <lineage>
        <taxon>Archaea</taxon>
        <taxon>Thermoproteota</taxon>
        <taxon>Thermoprotei</taxon>
        <taxon>Sulfolobales</taxon>
        <taxon>Sulfolobaceae</taxon>
        <taxon>Acidianus</taxon>
    </lineage>
</organism>
<dbReference type="GO" id="GO:0016887">
    <property type="term" value="F:ATP hydrolysis activity"/>
    <property type="evidence" value="ECO:0007669"/>
    <property type="project" value="InterPro"/>
</dbReference>
<gene>
    <name evidence="5" type="ORF">DDW13_03205</name>
</gene>
<reference evidence="5 6" key="1">
    <citation type="journal article" date="2015" name="Appl. Environ. Microbiol.">
        <title>Nanoarchaeota, Their Sulfolobales Host, and Nanoarchaeota Virus Distribution across Yellowstone National Park Hot Springs.</title>
        <authorList>
            <person name="Munson-McGee J.H."/>
            <person name="Field E.K."/>
            <person name="Bateson M."/>
            <person name="Rooney C."/>
            <person name="Stepanauskas R."/>
            <person name="Young M.J."/>
        </authorList>
    </citation>
    <scope>NUCLEOTIDE SEQUENCE [LARGE SCALE GENOMIC DNA]</scope>
    <source>
        <strain evidence="5">SCGC AC-742_N10</strain>
    </source>
</reference>
<keyword evidence="2" id="KW-0547">Nucleotide-binding</keyword>
<dbReference type="InterPro" id="IPR003439">
    <property type="entry name" value="ABC_transporter-like_ATP-bd"/>
</dbReference>
<dbReference type="GO" id="GO:0005524">
    <property type="term" value="F:ATP binding"/>
    <property type="evidence" value="ECO:0007669"/>
    <property type="project" value="UniProtKB-KW"/>
</dbReference>
<protein>
    <submittedName>
        <fullName evidence="5">ABC transporter ATP-binding protein</fullName>
    </submittedName>
</protein>
<accession>A0A2T9X8N2</accession>
<proteinExistence type="predicted"/>
<dbReference type="PANTHER" id="PTHR42939:SF1">
    <property type="entry name" value="ABC TRANSPORTER ATP-BINDING PROTEIN ALBC-RELATED"/>
    <property type="match status" value="1"/>
</dbReference>
<keyword evidence="3 5" id="KW-0067">ATP-binding</keyword>
<evidence type="ECO:0000313" key="5">
    <source>
        <dbReference type="EMBL" id="PVU76401.1"/>
    </source>
</evidence>
<dbReference type="PANTHER" id="PTHR42939">
    <property type="entry name" value="ABC TRANSPORTER ATP-BINDING PROTEIN ALBC-RELATED"/>
    <property type="match status" value="1"/>
</dbReference>
<keyword evidence="1" id="KW-0813">Transport</keyword>
<dbReference type="InterPro" id="IPR051782">
    <property type="entry name" value="ABC_Transporter_VariousFunc"/>
</dbReference>
<sequence length="291" mass="32509">MSVIKANNLTKRFGDFEALHGLSFSIEEGSITAVVGPNGAGKSTLLKIISGLIKRTSGEIEVLGEDPWKSQKLPRMLSVILDKPYLPQFLTVEEVIKEATSEFDADYSYALSLMEELNLTNFLKSKIKDLSTGTKQKVQIVFSLIKNPKIIVADEPTANLDVASRFEVYNIFLKLREKMHTTILISSHIASELIAISTHILGINNGVLRYVGEISKMIRKDLLEEFYITVDNVQRAVSLLKSYTVEVYGNQLKVRGNLVNIVSELVNNGVRIFYIRNSILDKSVQGEVGWV</sequence>
<dbReference type="AlphaFoldDB" id="A0A2T9X8N2"/>
<dbReference type="Pfam" id="PF00005">
    <property type="entry name" value="ABC_tran"/>
    <property type="match status" value="1"/>
</dbReference>
<feature type="domain" description="ABC transporter" evidence="4">
    <location>
        <begin position="4"/>
        <end position="230"/>
    </location>
</feature>
<dbReference type="InterPro" id="IPR003593">
    <property type="entry name" value="AAA+_ATPase"/>
</dbReference>
<dbReference type="Proteomes" id="UP000245638">
    <property type="component" value="Unassembled WGS sequence"/>
</dbReference>
<dbReference type="Gene3D" id="3.40.50.300">
    <property type="entry name" value="P-loop containing nucleotide triphosphate hydrolases"/>
    <property type="match status" value="1"/>
</dbReference>
<evidence type="ECO:0000256" key="3">
    <source>
        <dbReference type="ARBA" id="ARBA00022840"/>
    </source>
</evidence>
<dbReference type="InterPro" id="IPR027417">
    <property type="entry name" value="P-loop_NTPase"/>
</dbReference>